<comment type="caution">
    <text evidence="5">The sequence shown here is derived from an EMBL/GenBank/DDBJ whole genome shotgun (WGS) entry which is preliminary data.</text>
</comment>
<dbReference type="AlphaFoldDB" id="A0A645AW80"/>
<dbReference type="PANTHER" id="PTHR46847:SF1">
    <property type="entry name" value="D-ALLOSE-BINDING PERIPLASMIC PROTEIN-RELATED"/>
    <property type="match status" value="1"/>
</dbReference>
<proteinExistence type="inferred from homology"/>
<evidence type="ECO:0000256" key="3">
    <source>
        <dbReference type="ARBA" id="ARBA00022729"/>
    </source>
</evidence>
<accession>A0A645AW80</accession>
<evidence type="ECO:0000256" key="2">
    <source>
        <dbReference type="ARBA" id="ARBA00007639"/>
    </source>
</evidence>
<name>A0A645AW80_9ZZZZ</name>
<comment type="similarity">
    <text evidence="2">Belongs to the bacterial solute-binding protein 2 family.</text>
</comment>
<organism evidence="5">
    <name type="scientific">bioreactor metagenome</name>
    <dbReference type="NCBI Taxonomy" id="1076179"/>
    <lineage>
        <taxon>unclassified sequences</taxon>
        <taxon>metagenomes</taxon>
        <taxon>ecological metagenomes</taxon>
    </lineage>
</organism>
<protein>
    <recommendedName>
        <fullName evidence="4">Periplasmic binding protein domain-containing protein</fullName>
    </recommendedName>
</protein>
<dbReference type="PROSITE" id="PS51257">
    <property type="entry name" value="PROKAR_LIPOPROTEIN"/>
    <property type="match status" value="1"/>
</dbReference>
<evidence type="ECO:0000313" key="5">
    <source>
        <dbReference type="EMBL" id="MPM56561.1"/>
    </source>
</evidence>
<dbReference type="SUPFAM" id="SSF53822">
    <property type="entry name" value="Periplasmic binding protein-like I"/>
    <property type="match status" value="1"/>
</dbReference>
<dbReference type="GO" id="GO:0030313">
    <property type="term" value="C:cell envelope"/>
    <property type="evidence" value="ECO:0007669"/>
    <property type="project" value="UniProtKB-SubCell"/>
</dbReference>
<evidence type="ECO:0000256" key="1">
    <source>
        <dbReference type="ARBA" id="ARBA00004196"/>
    </source>
</evidence>
<dbReference type="InterPro" id="IPR028082">
    <property type="entry name" value="Peripla_BP_I"/>
</dbReference>
<dbReference type="GO" id="GO:0030246">
    <property type="term" value="F:carbohydrate binding"/>
    <property type="evidence" value="ECO:0007669"/>
    <property type="project" value="UniProtKB-ARBA"/>
</dbReference>
<dbReference type="EMBL" id="VSSQ01015816">
    <property type="protein sequence ID" value="MPM56561.1"/>
    <property type="molecule type" value="Genomic_DNA"/>
</dbReference>
<dbReference type="Gene3D" id="3.40.50.2300">
    <property type="match status" value="2"/>
</dbReference>
<reference evidence="5" key="1">
    <citation type="submission" date="2019-08" db="EMBL/GenBank/DDBJ databases">
        <authorList>
            <person name="Kucharzyk K."/>
            <person name="Murdoch R.W."/>
            <person name="Higgins S."/>
            <person name="Loffler F."/>
        </authorList>
    </citation>
    <scope>NUCLEOTIDE SEQUENCE</scope>
</reference>
<feature type="domain" description="Periplasmic binding protein" evidence="4">
    <location>
        <begin position="62"/>
        <end position="315"/>
    </location>
</feature>
<dbReference type="Pfam" id="PF13407">
    <property type="entry name" value="Peripla_BP_4"/>
    <property type="match status" value="1"/>
</dbReference>
<dbReference type="InterPro" id="IPR025997">
    <property type="entry name" value="SBP_2_dom"/>
</dbReference>
<comment type="subcellular location">
    <subcellularLocation>
        <location evidence="1">Cell envelope</location>
    </subcellularLocation>
</comment>
<dbReference type="PANTHER" id="PTHR46847">
    <property type="entry name" value="D-ALLOSE-BINDING PERIPLASMIC PROTEIN-RELATED"/>
    <property type="match status" value="1"/>
</dbReference>
<sequence length="346" mass="36237">MKKLLAFVLAAMMIVGLAACAGATEPPAAAEPAAAEAATEEAAAEPAAEGSKGTIGIGVFYRRDEYYIDIETRLVAACKALGYDVQVVDADTDLAKLVAAIEDFTAQGVDGIICTGSDQLISAVDAAVDAGIPVVCYDGSCNSEKVTANITFDPVQDGVQVGEYVKQYIADNWADEETVEVAILDFPASSEICVGRTNGFISVIETIPNAKIVAQQDGKASRADSMAAAETILQAHPNVKVAYGINFDTIAGFYAALDAIGKTDTICVSSGSWGEEAIQFLADNHPQYKAFTLMNPWIQADAAVQALMDALAGKEVVQKQAMSAPTYTAETIGTLDWQGIIAARNS</sequence>
<evidence type="ECO:0000259" key="4">
    <source>
        <dbReference type="Pfam" id="PF13407"/>
    </source>
</evidence>
<gene>
    <name evidence="5" type="ORF">SDC9_103367</name>
</gene>
<keyword evidence="3" id="KW-0732">Signal</keyword>